<proteinExistence type="predicted"/>
<sequence>MPFLSYRFIQTGLSLLLALFLICFAVQLTLLFKPLYYFDIQYLNIPAQSNLSQIRIVENYNYMINYLLNPIPQAFHLPSLPYSQHGRIHFEDVKRIFTWIDILLLVTGIAGAAGLYFNIRNKDFHFLKTTSIALILFTIIPLTAFSLDFNDSFIIFHKLFFRNNYWIFNAATDPVITILPEAFFFHAAMMVLGLILSAVVLLMIAHRKLTRRTRG</sequence>
<feature type="transmembrane region" description="Helical" evidence="1">
    <location>
        <begin position="96"/>
        <end position="117"/>
    </location>
</feature>
<dbReference type="RefSeq" id="WP_229727414.1">
    <property type="nucleotide sequence ID" value="NZ_BMOK01000001.1"/>
</dbReference>
<dbReference type="Proteomes" id="UP000654670">
    <property type="component" value="Unassembled WGS sequence"/>
</dbReference>
<evidence type="ECO:0000256" key="1">
    <source>
        <dbReference type="SAM" id="Phobius"/>
    </source>
</evidence>
<accession>A0A917VZ06</accession>
<evidence type="ECO:0000313" key="2">
    <source>
        <dbReference type="EMBL" id="GGL41487.1"/>
    </source>
</evidence>
<dbReference type="InterPro" id="IPR010178">
    <property type="entry name" value="Lit"/>
</dbReference>
<dbReference type="AlphaFoldDB" id="A0A917VZ06"/>
<organism evidence="2 3">
    <name type="scientific">Sporolactobacillus putidus</name>
    <dbReference type="NCBI Taxonomy" id="492735"/>
    <lineage>
        <taxon>Bacteria</taxon>
        <taxon>Bacillati</taxon>
        <taxon>Bacillota</taxon>
        <taxon>Bacilli</taxon>
        <taxon>Bacillales</taxon>
        <taxon>Sporolactobacillaceae</taxon>
        <taxon>Sporolactobacillus</taxon>
    </lineage>
</organism>
<feature type="transmembrane region" description="Helical" evidence="1">
    <location>
        <begin position="129"/>
        <end position="147"/>
    </location>
</feature>
<protein>
    <submittedName>
        <fullName evidence="2">Membrane protein</fullName>
    </submittedName>
</protein>
<reference evidence="2" key="1">
    <citation type="journal article" date="2014" name="Int. J. Syst. Evol. Microbiol.">
        <title>Complete genome sequence of Corynebacterium casei LMG S-19264T (=DSM 44701T), isolated from a smear-ripened cheese.</title>
        <authorList>
            <consortium name="US DOE Joint Genome Institute (JGI-PGF)"/>
            <person name="Walter F."/>
            <person name="Albersmeier A."/>
            <person name="Kalinowski J."/>
            <person name="Ruckert C."/>
        </authorList>
    </citation>
    <scope>NUCLEOTIDE SEQUENCE</scope>
    <source>
        <strain evidence="2">JCM 15325</strain>
    </source>
</reference>
<keyword evidence="1" id="KW-0472">Membrane</keyword>
<keyword evidence="1" id="KW-0812">Transmembrane</keyword>
<dbReference type="NCBIfam" id="TIGR01906">
    <property type="entry name" value="integ_TIGR01906"/>
    <property type="match status" value="1"/>
</dbReference>
<keyword evidence="3" id="KW-1185">Reference proteome</keyword>
<evidence type="ECO:0000313" key="3">
    <source>
        <dbReference type="Proteomes" id="UP000654670"/>
    </source>
</evidence>
<feature type="transmembrane region" description="Helical" evidence="1">
    <location>
        <begin position="12"/>
        <end position="32"/>
    </location>
</feature>
<gene>
    <name evidence="2" type="ORF">GCM10007968_01670</name>
</gene>
<keyword evidence="1" id="KW-1133">Transmembrane helix</keyword>
<comment type="caution">
    <text evidence="2">The sequence shown here is derived from an EMBL/GenBank/DDBJ whole genome shotgun (WGS) entry which is preliminary data.</text>
</comment>
<dbReference type="Pfam" id="PF07314">
    <property type="entry name" value="Lit"/>
    <property type="match status" value="1"/>
</dbReference>
<dbReference type="EMBL" id="BMOK01000001">
    <property type="protein sequence ID" value="GGL41487.1"/>
    <property type="molecule type" value="Genomic_DNA"/>
</dbReference>
<feature type="transmembrane region" description="Helical" evidence="1">
    <location>
        <begin position="183"/>
        <end position="205"/>
    </location>
</feature>
<reference evidence="2" key="2">
    <citation type="submission" date="2020-09" db="EMBL/GenBank/DDBJ databases">
        <authorList>
            <person name="Sun Q."/>
            <person name="Ohkuma M."/>
        </authorList>
    </citation>
    <scope>NUCLEOTIDE SEQUENCE</scope>
    <source>
        <strain evidence="2">JCM 15325</strain>
    </source>
</reference>
<name>A0A917VZ06_9BACL</name>